<dbReference type="AlphaFoldDB" id="A0A1B9DAH8"/>
<dbReference type="PANTHER" id="PTHR38436:SF1">
    <property type="entry name" value="ESTER CYCLASE"/>
    <property type="match status" value="1"/>
</dbReference>
<protein>
    <recommendedName>
        <fullName evidence="3">SnoaL-like polyketide cyclase</fullName>
    </recommendedName>
</protein>
<name>A0A1B9DAH8_MYCMA</name>
<reference evidence="1 2" key="1">
    <citation type="submission" date="2016-06" db="EMBL/GenBank/DDBJ databases">
        <authorList>
            <person name="Kjaerup R.B."/>
            <person name="Dalgaard T.S."/>
            <person name="Juul-Madsen H.R."/>
        </authorList>
    </citation>
    <scope>NUCLEOTIDE SEQUENCE [LARGE SCALE GENOMIC DNA]</scope>
    <source>
        <strain evidence="1 2">E3012</strain>
    </source>
</reference>
<dbReference type="GO" id="GO:0030638">
    <property type="term" value="P:polyketide metabolic process"/>
    <property type="evidence" value="ECO:0007669"/>
    <property type="project" value="InterPro"/>
</dbReference>
<dbReference type="PANTHER" id="PTHR38436">
    <property type="entry name" value="POLYKETIDE CYCLASE SNOAL-LIKE DOMAIN"/>
    <property type="match status" value="1"/>
</dbReference>
<dbReference type="RefSeq" id="WP_065479990.1">
    <property type="nucleotide sequence ID" value="NZ_MBEE01000079.1"/>
</dbReference>
<organism evidence="1 2">
    <name type="scientific">Mycobacterium malmoense</name>
    <dbReference type="NCBI Taxonomy" id="1780"/>
    <lineage>
        <taxon>Bacteria</taxon>
        <taxon>Bacillati</taxon>
        <taxon>Actinomycetota</taxon>
        <taxon>Actinomycetes</taxon>
        <taxon>Mycobacteriales</taxon>
        <taxon>Mycobacteriaceae</taxon>
        <taxon>Mycobacterium</taxon>
    </lineage>
</organism>
<dbReference type="OrthoDB" id="4723792at2"/>
<dbReference type="Pfam" id="PF07366">
    <property type="entry name" value="SnoaL"/>
    <property type="match status" value="1"/>
</dbReference>
<accession>A0A1B9DAH8</accession>
<dbReference type="Proteomes" id="UP000092683">
    <property type="component" value="Unassembled WGS sequence"/>
</dbReference>
<dbReference type="InterPro" id="IPR032710">
    <property type="entry name" value="NTF2-like_dom_sf"/>
</dbReference>
<evidence type="ECO:0000313" key="1">
    <source>
        <dbReference type="EMBL" id="OCB57755.1"/>
    </source>
</evidence>
<gene>
    <name evidence="1" type="ORF">A5677_01355</name>
</gene>
<dbReference type="InterPro" id="IPR009959">
    <property type="entry name" value="Cyclase_SnoaL-like"/>
</dbReference>
<dbReference type="EMBL" id="MBEE01000079">
    <property type="protein sequence ID" value="OCB57755.1"/>
    <property type="molecule type" value="Genomic_DNA"/>
</dbReference>
<comment type="caution">
    <text evidence="1">The sequence shown here is derived from an EMBL/GenBank/DDBJ whole genome shotgun (WGS) entry which is preliminary data.</text>
</comment>
<evidence type="ECO:0008006" key="3">
    <source>
        <dbReference type="Google" id="ProtNLM"/>
    </source>
</evidence>
<sequence>MQPNIDLVREYMEISYAPGRASAQAVSHLCAPNNRFIAPTTFPGIHTLEAYAEDHGRLMEQVNDLHIVSFDVLFADADRVCLRYTAEGAHRGKPHGDIQPTGRTARWSAAALFQVRDGKLVEFIKEWNKLSMWEQLGWPAEECLTAGESAAAT</sequence>
<evidence type="ECO:0000313" key="2">
    <source>
        <dbReference type="Proteomes" id="UP000092683"/>
    </source>
</evidence>
<dbReference type="SUPFAM" id="SSF54427">
    <property type="entry name" value="NTF2-like"/>
    <property type="match status" value="1"/>
</dbReference>
<proteinExistence type="predicted"/>
<dbReference type="Gene3D" id="3.10.450.50">
    <property type="match status" value="1"/>
</dbReference>